<dbReference type="Proteomes" id="UP000727962">
    <property type="component" value="Unassembled WGS sequence"/>
</dbReference>
<dbReference type="PIRSF" id="PIRSF004749">
    <property type="entry name" value="Pep_def"/>
    <property type="match status" value="1"/>
</dbReference>
<keyword evidence="2" id="KW-0408">Iron</keyword>
<evidence type="ECO:0000256" key="1">
    <source>
        <dbReference type="ARBA" id="ARBA00010759"/>
    </source>
</evidence>
<dbReference type="Pfam" id="PF01327">
    <property type="entry name" value="Pep_deformylase"/>
    <property type="match status" value="1"/>
</dbReference>
<accession>A0A931LTU8</accession>
<comment type="catalytic activity">
    <reaction evidence="2">
        <text>N-terminal N-formyl-L-methionyl-[peptide] + H2O = N-terminal L-methionyl-[peptide] + formate</text>
        <dbReference type="Rhea" id="RHEA:24420"/>
        <dbReference type="Rhea" id="RHEA-COMP:10639"/>
        <dbReference type="Rhea" id="RHEA-COMP:10640"/>
        <dbReference type="ChEBI" id="CHEBI:15377"/>
        <dbReference type="ChEBI" id="CHEBI:15740"/>
        <dbReference type="ChEBI" id="CHEBI:49298"/>
        <dbReference type="ChEBI" id="CHEBI:64731"/>
        <dbReference type="EC" id="3.5.1.88"/>
    </reaction>
</comment>
<dbReference type="NCBIfam" id="NF001159">
    <property type="entry name" value="PRK00150.1-3"/>
    <property type="match status" value="1"/>
</dbReference>
<dbReference type="InterPro" id="IPR023635">
    <property type="entry name" value="Peptide_deformylase"/>
</dbReference>
<keyword evidence="2 3" id="KW-0378">Hydrolase</keyword>
<comment type="similarity">
    <text evidence="1 2">Belongs to the polypeptide deformylase family.</text>
</comment>
<keyword evidence="2" id="KW-0648">Protein biosynthesis</keyword>
<comment type="function">
    <text evidence="2">Removes the formyl group from the N-terminal Met of newly synthesized proteins. Requires at least a dipeptide for an efficient rate of reaction. N-terminal L-methionine is a prerequisite for activity but the enzyme has broad specificity at other positions.</text>
</comment>
<feature type="binding site" evidence="2">
    <location>
        <position position="106"/>
    </location>
    <ligand>
        <name>Fe cation</name>
        <dbReference type="ChEBI" id="CHEBI:24875"/>
    </ligand>
</feature>
<gene>
    <name evidence="2 3" type="primary">def</name>
    <name evidence="3" type="ORF">HYR64_09660</name>
</gene>
<protein>
    <recommendedName>
        <fullName evidence="2">Peptide deformylase</fullName>
        <shortName evidence="2">PDF</shortName>
        <ecNumber evidence="2">3.5.1.88</ecNumber>
    </recommendedName>
    <alternativeName>
        <fullName evidence="2">Polypeptide deformylase</fullName>
    </alternativeName>
</protein>
<dbReference type="PRINTS" id="PR01576">
    <property type="entry name" value="PDEFORMYLASE"/>
</dbReference>
<dbReference type="GO" id="GO:0046872">
    <property type="term" value="F:metal ion binding"/>
    <property type="evidence" value="ECO:0007669"/>
    <property type="project" value="UniProtKB-KW"/>
</dbReference>
<organism evidence="3 4">
    <name type="scientific">Fimbriimonas ginsengisoli</name>
    <dbReference type="NCBI Taxonomy" id="1005039"/>
    <lineage>
        <taxon>Bacteria</taxon>
        <taxon>Bacillati</taxon>
        <taxon>Armatimonadota</taxon>
        <taxon>Fimbriimonadia</taxon>
        <taxon>Fimbriimonadales</taxon>
        <taxon>Fimbriimonadaceae</taxon>
        <taxon>Fimbriimonas</taxon>
    </lineage>
</organism>
<dbReference type="AlphaFoldDB" id="A0A931LTU8"/>
<comment type="caution">
    <text evidence="3">The sequence shown here is derived from an EMBL/GenBank/DDBJ whole genome shotgun (WGS) entry which is preliminary data.</text>
</comment>
<dbReference type="NCBIfam" id="TIGR00079">
    <property type="entry name" value="pept_deformyl"/>
    <property type="match status" value="1"/>
</dbReference>
<dbReference type="PANTHER" id="PTHR10458:SF22">
    <property type="entry name" value="PEPTIDE DEFORMYLASE"/>
    <property type="match status" value="1"/>
</dbReference>
<feature type="binding site" evidence="2">
    <location>
        <position position="148"/>
    </location>
    <ligand>
        <name>Fe cation</name>
        <dbReference type="ChEBI" id="CHEBI:24875"/>
    </ligand>
</feature>
<evidence type="ECO:0000256" key="2">
    <source>
        <dbReference type="HAMAP-Rule" id="MF_00163"/>
    </source>
</evidence>
<evidence type="ECO:0000313" key="3">
    <source>
        <dbReference type="EMBL" id="MBI1757358.1"/>
    </source>
</evidence>
<dbReference type="EC" id="3.5.1.88" evidence="2"/>
<dbReference type="SUPFAM" id="SSF56420">
    <property type="entry name" value="Peptide deformylase"/>
    <property type="match status" value="1"/>
</dbReference>
<dbReference type="InterPro" id="IPR036821">
    <property type="entry name" value="Peptide_deformylase_sf"/>
</dbReference>
<sequence>MEKVAPVVPDEFKDLYVRDARHPIYKIPDPVLRKAAAPVPKVSKKTGLLADDLIRIMREANGVGLAAPQIGVLQRVIVISPDRKPTVLINPVVISATGSCVMQEGCLSLPGLYGDVERPETVEVEALDRRGRAFIYEMEGMAARVVQHEIDHLDGILFIDKAAPATLHWESPETNPDQNE</sequence>
<dbReference type="GO" id="GO:0006412">
    <property type="term" value="P:translation"/>
    <property type="evidence" value="ECO:0007669"/>
    <property type="project" value="UniProtKB-UniRule"/>
</dbReference>
<dbReference type="Gene3D" id="3.90.45.10">
    <property type="entry name" value="Peptide deformylase"/>
    <property type="match status" value="1"/>
</dbReference>
<keyword evidence="2" id="KW-0479">Metal-binding</keyword>
<dbReference type="CDD" id="cd00487">
    <property type="entry name" value="Pep_deformylase"/>
    <property type="match status" value="1"/>
</dbReference>
<reference evidence="3" key="1">
    <citation type="submission" date="2020-07" db="EMBL/GenBank/DDBJ databases">
        <title>Huge and variable diversity of episymbiotic CPR bacteria and DPANN archaea in groundwater ecosystems.</title>
        <authorList>
            <person name="He C.Y."/>
            <person name="Keren R."/>
            <person name="Whittaker M."/>
            <person name="Farag I.F."/>
            <person name="Doudna J."/>
            <person name="Cate J.H.D."/>
            <person name="Banfield J.F."/>
        </authorList>
    </citation>
    <scope>NUCLEOTIDE SEQUENCE</scope>
    <source>
        <strain evidence="3">NC_groundwater_17_Pr7_B-0.1um_64_12</strain>
    </source>
</reference>
<dbReference type="EMBL" id="JACOSL010000059">
    <property type="protein sequence ID" value="MBI1757358.1"/>
    <property type="molecule type" value="Genomic_DNA"/>
</dbReference>
<dbReference type="PANTHER" id="PTHR10458">
    <property type="entry name" value="PEPTIDE DEFORMYLASE"/>
    <property type="match status" value="1"/>
</dbReference>
<feature type="active site" evidence="2">
    <location>
        <position position="149"/>
    </location>
</feature>
<comment type="cofactor">
    <cofactor evidence="2">
        <name>Fe(2+)</name>
        <dbReference type="ChEBI" id="CHEBI:29033"/>
    </cofactor>
    <text evidence="2">Binds 1 Fe(2+) ion.</text>
</comment>
<evidence type="ECO:0000313" key="4">
    <source>
        <dbReference type="Proteomes" id="UP000727962"/>
    </source>
</evidence>
<name>A0A931LTU8_FIMGI</name>
<feature type="binding site" evidence="2">
    <location>
        <position position="152"/>
    </location>
    <ligand>
        <name>Fe cation</name>
        <dbReference type="ChEBI" id="CHEBI:24875"/>
    </ligand>
</feature>
<proteinExistence type="inferred from homology"/>
<dbReference type="HAMAP" id="MF_00163">
    <property type="entry name" value="Pep_deformylase"/>
    <property type="match status" value="1"/>
</dbReference>
<dbReference type="GO" id="GO:0042586">
    <property type="term" value="F:peptide deformylase activity"/>
    <property type="evidence" value="ECO:0007669"/>
    <property type="project" value="UniProtKB-UniRule"/>
</dbReference>